<dbReference type="GO" id="GO:0140911">
    <property type="term" value="F:pore-forming activity"/>
    <property type="evidence" value="ECO:0007669"/>
    <property type="project" value="UniProtKB-UniRule"/>
</dbReference>
<evidence type="ECO:0000256" key="2">
    <source>
        <dbReference type="SAM" id="Phobius"/>
    </source>
</evidence>
<keyword evidence="1" id="KW-0578">Host cell lysis by virus</keyword>
<dbReference type="Pfam" id="PF10746">
    <property type="entry name" value="Phage_holin_2_2"/>
    <property type="match status" value="1"/>
</dbReference>
<dbReference type="Proteomes" id="UP000515889">
    <property type="component" value="Segment"/>
</dbReference>
<comment type="function">
    <text evidence="1">Accumulates harmlessly in the cytoplasmic membrane until it reaches a critical concentration that triggers the formation of micron-scale pores (holes) causing host cell membrane disruption and endolysin escape into the periplasmic space. Participates in determining the precise timing of host cell lysis. Participates with the endolysin and spanin proteins in the sequential events which lead to the programmed host cell lysis releasing the mature viral particles from the host cell.</text>
</comment>
<keyword evidence="1" id="KW-1030">Host cell inner membrane</keyword>
<keyword evidence="1 2" id="KW-0812">Transmembrane</keyword>
<reference evidence="3 4" key="1">
    <citation type="submission" date="2020-07" db="EMBL/GenBank/DDBJ databases">
        <authorList>
            <person name="Tyler E."/>
            <person name="Herman J."/>
            <person name="Anderson S."/>
            <person name="Huang C."/>
            <person name="Mingo D."/>
            <person name="O'Donnell J."/>
            <person name="Temple L."/>
        </authorList>
    </citation>
    <scope>NUCLEOTIDE SEQUENCE [LARGE SCALE GENOMIC DNA]</scope>
</reference>
<keyword evidence="1" id="KW-1032">Host cell membrane</keyword>
<comment type="subcellular location">
    <subcellularLocation>
        <location evidence="1">Host cell inner membrane</location>
        <topology evidence="1">Single-pass type II membrane protein</topology>
        <orientation evidence="1">Periplasmic side</orientation>
    </subcellularLocation>
    <text evidence="1">Classified as a class II holin although it seems to have only one transmembrane domain.</text>
</comment>
<sequence>MIQIDFNNGVIQATPVVGAATVDVTARLFLGLSPSEWFYASAVLYSLVMTVIVVYRTVKEERRKDKEVNRD</sequence>
<protein>
    <recommendedName>
        <fullName evidence="1">Holin</fullName>
    </recommendedName>
</protein>
<feature type="topological domain" description="Cytoplasmic" evidence="1">
    <location>
        <begin position="1"/>
        <end position="36"/>
    </location>
</feature>
<dbReference type="HAMAP" id="MF_04108">
    <property type="entry name" value="HOLIN_T7"/>
    <property type="match status" value="1"/>
</dbReference>
<dbReference type="GO" id="GO:0016020">
    <property type="term" value="C:membrane"/>
    <property type="evidence" value="ECO:0007669"/>
    <property type="project" value="UniProtKB-UniRule"/>
</dbReference>
<evidence type="ECO:0000256" key="1">
    <source>
        <dbReference type="HAMAP-Rule" id="MF_04108"/>
    </source>
</evidence>
<evidence type="ECO:0000313" key="4">
    <source>
        <dbReference type="Proteomes" id="UP000515889"/>
    </source>
</evidence>
<organism evidence="3 4">
    <name type="scientific">Pseudomonas phage Waldo5</name>
    <dbReference type="NCBI Taxonomy" id="2762290"/>
    <lineage>
        <taxon>Viruses</taxon>
        <taxon>Duplodnaviria</taxon>
        <taxon>Heunggongvirae</taxon>
        <taxon>Uroviricota</taxon>
        <taxon>Caudoviricetes</taxon>
        <taxon>Autographivirales</taxon>
        <taxon>Autotranscriptaviridae</taxon>
        <taxon>Studiervirinae</taxon>
        <taxon>Waldovirus</taxon>
        <taxon>Waldovirus waldo5</taxon>
    </lineage>
</organism>
<comment type="similarity">
    <text evidence="1">Belongs to the T7likevirus holin family.</text>
</comment>
<feature type="transmembrane region" description="Helical" evidence="2">
    <location>
        <begin position="37"/>
        <end position="58"/>
    </location>
</feature>
<dbReference type="GO" id="GO:0020002">
    <property type="term" value="C:host cell plasma membrane"/>
    <property type="evidence" value="ECO:0007669"/>
    <property type="project" value="UniProtKB-SubCell"/>
</dbReference>
<keyword evidence="1" id="KW-1043">Host membrane</keyword>
<dbReference type="GO" id="GO:0044659">
    <property type="term" value="P:viral release from host cell by cytolysis"/>
    <property type="evidence" value="ECO:0007669"/>
    <property type="project" value="InterPro"/>
</dbReference>
<dbReference type="InterPro" id="IPR019682">
    <property type="entry name" value="Phage_T7_Gp17.5_holin"/>
</dbReference>
<keyword evidence="4" id="KW-1185">Reference proteome</keyword>
<name>A0A7G8LJQ7_9CAUD</name>
<keyword evidence="1 2" id="KW-0472">Membrane</keyword>
<keyword evidence="1" id="KW-0735">Signal-anchor</keyword>
<keyword evidence="1 2" id="KW-1133">Transmembrane helix</keyword>
<keyword evidence="1" id="KW-1188">Viral release from host cell</keyword>
<evidence type="ECO:0000313" key="3">
    <source>
        <dbReference type="EMBL" id="QNJ57479.1"/>
    </source>
</evidence>
<comment type="subunit">
    <text evidence="1">Homomultimer.</text>
</comment>
<keyword evidence="1" id="KW-0204">Cytolysis</keyword>
<feature type="topological domain" description="Periplasmic" evidence="1">
    <location>
        <begin position="56"/>
        <end position="71"/>
    </location>
</feature>
<dbReference type="EMBL" id="MT711889">
    <property type="protein sequence ID" value="QNJ57479.1"/>
    <property type="molecule type" value="Genomic_DNA"/>
</dbReference>
<proteinExistence type="inferred from homology"/>
<accession>A0A7G8LJQ7</accession>